<name>A0ACC2JJI7_9PEZI</name>
<reference evidence="1" key="1">
    <citation type="submission" date="2022-12" db="EMBL/GenBank/DDBJ databases">
        <title>Genome Sequence of Lasiodiplodia mahajangana.</title>
        <authorList>
            <person name="Buettner E."/>
        </authorList>
    </citation>
    <scope>NUCLEOTIDE SEQUENCE</scope>
    <source>
        <strain evidence="1">VT137</strain>
    </source>
</reference>
<accession>A0ACC2JJI7</accession>
<protein>
    <submittedName>
        <fullName evidence="1">Uncharacterized protein</fullName>
    </submittedName>
</protein>
<keyword evidence="2" id="KW-1185">Reference proteome</keyword>
<proteinExistence type="predicted"/>
<gene>
    <name evidence="1" type="ORF">O1611_g6242</name>
</gene>
<evidence type="ECO:0000313" key="1">
    <source>
        <dbReference type="EMBL" id="KAJ8127393.1"/>
    </source>
</evidence>
<evidence type="ECO:0000313" key="2">
    <source>
        <dbReference type="Proteomes" id="UP001153332"/>
    </source>
</evidence>
<sequence length="1339" mass="149005">MASVQAHVFVNDEWVVQTVTAEELIGTSRPHAKSVVPTDPTPPKYGVLTRTIIESPIIRWVLPVQLRSSLFNDVALVGDQSVQICELTADTQLQPIAKKVSFGSKIRNCCAMGTNEYLRTRRDIILRSLQGTDTNPRSPDSPASTPPPDGTELFQQVLVLVLSEELVFLFMNRTAAGDWEFVSSYYPISSGYLVDPGFHMTISPDGGYLALACSEQLFIVYQLASIQELRKQHSEGRSLKPIRSVQARAVRGVVHKLEFLYPGFERQSYVILLIITVHAGVIRLAVYDWEDSELLQAALAVEKSGYRLDETVGLPLLIIPLTVYCQFLIVTEHHVAICSDILSGPPEFILFELEHQDKTDWHHGTHNPMWTAWTRPMREETYHTGTDLIYIAREDGWVNCLEIRGDSGVETSIYFGPFECNIDSEFASLSTSHGEILLAGGNDGPGAIWLVEARKNPKHIGPLPNWSPTLDLVLTKDSSTYPKSDNKKSSKRQLLADKARGHTLAPERVFACSGRDLSGAIVELRYGIQARIGLDLSYSSPIKRCWAIPIFDEKRAKGFYVLLTLPETSALLYIWNDLRFASEKSQDEVKFDLLSPTLAVYVSNDIVIQITTTHATVLSRNSCYQHSISDMIEDPEGPLATVTDAAVTGDILALSVYSHPTFKIMVFNFNGTAFIGRRTFVMGGEVTALSINTLSVGVCVLAGLSRNDSPTLAIFPIDPSQPDEHEQVDKLQAPINLNLREGEDIDSMAINAVTSIICHGDRKIMVGMRNGDVLTVSPKHDFQSVEEFTVTRMNHFGVSPSRVSTGMVLKTGPSTFVCNDAGLAIMKEPDGKRQPGCFEEIFRVWLTDASEPKSPSPTINSVEKINEIPDFSDSTWAMVAGSHVLIVEIQPDPGPVPRHIPTGGTPLGILYSERLGALVTVIVKRGVPSLHFLDSMTGADLSYPTRRVSDQDDEQYVNVDYITCLGKPDLQVASLLNWRYKNKGNLYEWFVILARSGDNQGRLLVVSAEQETATYPGGQRRIRFWTHVSKKIKDGSPRSGTTDEGGLFLNFDKTLEYHVIEDKKFRTAMKYHLPSPATCLEVVDGHLHALTTHHSLVILDYTSDAALKSQRMVQIYTDEFARSGLHSVNVGSFMGIGERQQLVLMSNLMCSVYGLWSPGPSSNASNLQSIFRASLMRSIKKFVHGHTRPRWTRDHLRYGNIQSRLDRHDILGLAVDGSLSQFSILPEDVWRLLRYIQVLAIKSKDNYLIPLGYDSTGNLQLDTNSITKMHINGDMLQRCLETKALERIVSTPEQLARLQELLTAFGLGTDKASSPMPNETLTVYEYTYSILEHYLSPAL</sequence>
<organism evidence="1 2">
    <name type="scientific">Lasiodiplodia mahajangana</name>
    <dbReference type="NCBI Taxonomy" id="1108764"/>
    <lineage>
        <taxon>Eukaryota</taxon>
        <taxon>Fungi</taxon>
        <taxon>Dikarya</taxon>
        <taxon>Ascomycota</taxon>
        <taxon>Pezizomycotina</taxon>
        <taxon>Dothideomycetes</taxon>
        <taxon>Dothideomycetes incertae sedis</taxon>
        <taxon>Botryosphaeriales</taxon>
        <taxon>Botryosphaeriaceae</taxon>
        <taxon>Lasiodiplodia</taxon>
    </lineage>
</organism>
<dbReference type="EMBL" id="JAPUUL010001442">
    <property type="protein sequence ID" value="KAJ8127393.1"/>
    <property type="molecule type" value="Genomic_DNA"/>
</dbReference>
<dbReference type="Proteomes" id="UP001153332">
    <property type="component" value="Unassembled WGS sequence"/>
</dbReference>
<comment type="caution">
    <text evidence="1">The sequence shown here is derived from an EMBL/GenBank/DDBJ whole genome shotgun (WGS) entry which is preliminary data.</text>
</comment>